<dbReference type="SUPFAM" id="SSF52283">
    <property type="entry name" value="Formate/glycerate dehydrogenase catalytic domain-like"/>
    <property type="match status" value="1"/>
</dbReference>
<dbReference type="InterPro" id="IPR036291">
    <property type="entry name" value="NAD(P)-bd_dom_sf"/>
</dbReference>
<dbReference type="InterPro" id="IPR006139">
    <property type="entry name" value="D-isomer_2_OHA_DH_cat_dom"/>
</dbReference>
<dbReference type="InterPro" id="IPR006140">
    <property type="entry name" value="D-isomer_DH_NAD-bd"/>
</dbReference>
<dbReference type="InterPro" id="IPR050418">
    <property type="entry name" value="D-iso_2-hydroxyacid_DH_PdxB"/>
</dbReference>
<dbReference type="Gene3D" id="3.40.50.720">
    <property type="entry name" value="NAD(P)-binding Rossmann-like Domain"/>
    <property type="match status" value="2"/>
</dbReference>
<feature type="domain" description="D-isomer specific 2-hydroxyacid dehydrogenase catalytic" evidence="5">
    <location>
        <begin position="2"/>
        <end position="298"/>
    </location>
</feature>
<dbReference type="EMBL" id="CP019454">
    <property type="protein sequence ID" value="AUW93812.1"/>
    <property type="molecule type" value="Genomic_DNA"/>
</dbReference>
<dbReference type="PANTHER" id="PTHR43761">
    <property type="entry name" value="D-ISOMER SPECIFIC 2-HYDROXYACID DEHYDROGENASE FAMILY PROTEIN (AFU_ORTHOLOGUE AFUA_1G13630)"/>
    <property type="match status" value="1"/>
</dbReference>
<keyword evidence="2 4" id="KW-0560">Oxidoreductase</keyword>
<dbReference type="Proteomes" id="UP000325292">
    <property type="component" value="Chromosome"/>
</dbReference>
<protein>
    <recommendedName>
        <fullName evidence="9">Phosphoglycerate dehydrogenase</fullName>
    </recommendedName>
</protein>
<evidence type="ECO:0000256" key="3">
    <source>
        <dbReference type="ARBA" id="ARBA00023027"/>
    </source>
</evidence>
<keyword evidence="8" id="KW-1185">Reference proteome</keyword>
<dbReference type="CDD" id="cd12173">
    <property type="entry name" value="PGDH_4"/>
    <property type="match status" value="1"/>
</dbReference>
<proteinExistence type="inferred from homology"/>
<evidence type="ECO:0000259" key="6">
    <source>
        <dbReference type="Pfam" id="PF02826"/>
    </source>
</evidence>
<feature type="domain" description="D-isomer specific 2-hydroxyacid dehydrogenase NAD-binding" evidence="6">
    <location>
        <begin position="106"/>
        <end position="276"/>
    </location>
</feature>
<sequence length="305" mass="33478">MIVISEVIHPVGLELLSSFPVYYDPDLYQRRAELLERVATADALIVRNHTAVDAELLRHGPHILAVGRLGVGLNNLDIEALRQRGIAVIVPYGANATAVAEYVLGSLIIFRRHLMTLARHTKEGHWKRDMKGNEVKATTLGIVGFGATGQAVAQRAQALHIRVKVHDPTKTQMIPQTWRSTSLENLYAESDHITLHVPLNTQTFHMINTQTLSLMRPDALIINTARGELVDEQALWRRLTQNQLAGAILDVREHEPPSVPDPLATLPNVWLTPHIAGLTAQSQQTIAEAVAAGVTTALLKAGKTP</sequence>
<evidence type="ECO:0000256" key="1">
    <source>
        <dbReference type="ARBA" id="ARBA00005854"/>
    </source>
</evidence>
<dbReference type="InterPro" id="IPR029753">
    <property type="entry name" value="D-isomer_DH_CS"/>
</dbReference>
<dbReference type="PANTHER" id="PTHR43761:SF1">
    <property type="entry name" value="D-ISOMER SPECIFIC 2-HYDROXYACID DEHYDROGENASE CATALYTIC DOMAIN-CONTAINING PROTEIN-RELATED"/>
    <property type="match status" value="1"/>
</dbReference>
<evidence type="ECO:0008006" key="9">
    <source>
        <dbReference type="Google" id="ProtNLM"/>
    </source>
</evidence>
<name>A0ABM6RR35_9FIRM</name>
<dbReference type="SUPFAM" id="SSF51735">
    <property type="entry name" value="NAD(P)-binding Rossmann-fold domains"/>
    <property type="match status" value="1"/>
</dbReference>
<evidence type="ECO:0000313" key="8">
    <source>
        <dbReference type="Proteomes" id="UP000325292"/>
    </source>
</evidence>
<gene>
    <name evidence="7" type="ORF">BXT84_07540</name>
</gene>
<dbReference type="Pfam" id="PF00389">
    <property type="entry name" value="2-Hacid_dh"/>
    <property type="match status" value="1"/>
</dbReference>
<evidence type="ECO:0000259" key="5">
    <source>
        <dbReference type="Pfam" id="PF00389"/>
    </source>
</evidence>
<organism evidence="7 8">
    <name type="scientific">Sulfobacillus thermotolerans</name>
    <dbReference type="NCBI Taxonomy" id="338644"/>
    <lineage>
        <taxon>Bacteria</taxon>
        <taxon>Bacillati</taxon>
        <taxon>Bacillota</taxon>
        <taxon>Clostridia</taxon>
        <taxon>Eubacteriales</taxon>
        <taxon>Clostridiales Family XVII. Incertae Sedis</taxon>
        <taxon>Sulfobacillus</taxon>
    </lineage>
</organism>
<reference evidence="7 8" key="1">
    <citation type="journal article" date="2019" name="Sci. Rep.">
        <title>Sulfobacillus thermotolerans: new insights into resistance and metabolic capacities of acidophilic chemolithotrophs.</title>
        <authorList>
            <person name="Panyushkina A.E."/>
            <person name="Babenko V.V."/>
            <person name="Nikitina A.S."/>
            <person name="Selezneva O.V."/>
            <person name="Tsaplina I.A."/>
            <person name="Letarova M.A."/>
            <person name="Kostryukova E.S."/>
            <person name="Letarov A.V."/>
        </authorList>
    </citation>
    <scope>NUCLEOTIDE SEQUENCE [LARGE SCALE GENOMIC DNA]</scope>
    <source>
        <strain evidence="7 8">Kr1</strain>
    </source>
</reference>
<keyword evidence="3" id="KW-0520">NAD</keyword>
<evidence type="ECO:0000313" key="7">
    <source>
        <dbReference type="EMBL" id="AUW93812.1"/>
    </source>
</evidence>
<dbReference type="Pfam" id="PF02826">
    <property type="entry name" value="2-Hacid_dh_C"/>
    <property type="match status" value="1"/>
</dbReference>
<accession>A0ABM6RR35</accession>
<comment type="similarity">
    <text evidence="1 4">Belongs to the D-isomer specific 2-hydroxyacid dehydrogenase family.</text>
</comment>
<dbReference type="PROSITE" id="PS00671">
    <property type="entry name" value="D_2_HYDROXYACID_DH_3"/>
    <property type="match status" value="1"/>
</dbReference>
<evidence type="ECO:0000256" key="2">
    <source>
        <dbReference type="ARBA" id="ARBA00023002"/>
    </source>
</evidence>
<evidence type="ECO:0000256" key="4">
    <source>
        <dbReference type="RuleBase" id="RU003719"/>
    </source>
</evidence>